<evidence type="ECO:0000313" key="3">
    <source>
        <dbReference type="EMBL" id="RFS44044.1"/>
    </source>
</evidence>
<feature type="domain" description="Activator of Hsp90 ATPase homologue 1/2-like C-terminal" evidence="2">
    <location>
        <begin position="25"/>
        <end position="137"/>
    </location>
</feature>
<proteinExistence type="inferred from homology"/>
<dbReference type="RefSeq" id="WP_117230377.1">
    <property type="nucleotide sequence ID" value="NZ_CP061725.1"/>
</dbReference>
<dbReference type="InterPro" id="IPR013538">
    <property type="entry name" value="ASHA1/2-like_C"/>
</dbReference>
<dbReference type="EMBL" id="QVFU01000038">
    <property type="protein sequence ID" value="RFS44044.1"/>
    <property type="molecule type" value="Genomic_DNA"/>
</dbReference>
<reference evidence="3 4" key="1">
    <citation type="submission" date="2018-08" db="EMBL/GenBank/DDBJ databases">
        <title>Verrucosispora craniellae sp. nov., isolated from a marine sponge in the South China Sea.</title>
        <authorList>
            <person name="Li L."/>
            <person name="Lin H.W."/>
        </authorList>
    </citation>
    <scope>NUCLEOTIDE SEQUENCE [LARGE SCALE GENOMIC DNA]</scope>
    <source>
        <strain evidence="3 4">LHW63014</strain>
    </source>
</reference>
<comment type="similarity">
    <text evidence="1">Belongs to the AHA1 family.</text>
</comment>
<comment type="caution">
    <text evidence="3">The sequence shown here is derived from an EMBL/GenBank/DDBJ whole genome shotgun (WGS) entry which is preliminary data.</text>
</comment>
<sequence>MTERSFTTTNVVDQTPMEVFDAVNNVRGWWSTDIDGPTDVAGAEFSYHYQDIHRHRFKIVEFVPGETVEWLCVEGYFNFTADPQERTDTRIRFDISPEGEGTRLRFTHVGLTRHHECYDVCANAWGGYVGSSLKTLIATGSGDRNNEVRNAEALQQRH</sequence>
<dbReference type="OrthoDB" id="287565at2"/>
<dbReference type="AlphaFoldDB" id="A0A372FTU1"/>
<accession>A0A372FTU1</accession>
<protein>
    <submittedName>
        <fullName evidence="3">SRPBCC domain-containing protein</fullName>
    </submittedName>
</protein>
<dbReference type="Gene3D" id="3.30.530.20">
    <property type="match status" value="1"/>
</dbReference>
<gene>
    <name evidence="3" type="ORF">D0Q02_24580</name>
</gene>
<evidence type="ECO:0000256" key="1">
    <source>
        <dbReference type="ARBA" id="ARBA00006817"/>
    </source>
</evidence>
<keyword evidence="4" id="KW-1185">Reference proteome</keyword>
<dbReference type="Pfam" id="PF08327">
    <property type="entry name" value="AHSA1"/>
    <property type="match status" value="1"/>
</dbReference>
<organism evidence="3 4">
    <name type="scientific">Micromonospora craniellae</name>
    <dbReference type="NCBI Taxonomy" id="2294034"/>
    <lineage>
        <taxon>Bacteria</taxon>
        <taxon>Bacillati</taxon>
        <taxon>Actinomycetota</taxon>
        <taxon>Actinomycetes</taxon>
        <taxon>Micromonosporales</taxon>
        <taxon>Micromonosporaceae</taxon>
        <taxon>Micromonospora</taxon>
    </lineage>
</organism>
<evidence type="ECO:0000313" key="4">
    <source>
        <dbReference type="Proteomes" id="UP000262621"/>
    </source>
</evidence>
<name>A0A372FTU1_9ACTN</name>
<dbReference type="CDD" id="cd07814">
    <property type="entry name" value="SRPBCC_CalC_Aha1-like"/>
    <property type="match status" value="1"/>
</dbReference>
<dbReference type="InterPro" id="IPR023393">
    <property type="entry name" value="START-like_dom_sf"/>
</dbReference>
<dbReference type="SUPFAM" id="SSF55961">
    <property type="entry name" value="Bet v1-like"/>
    <property type="match status" value="1"/>
</dbReference>
<evidence type="ECO:0000259" key="2">
    <source>
        <dbReference type="Pfam" id="PF08327"/>
    </source>
</evidence>
<dbReference type="Proteomes" id="UP000262621">
    <property type="component" value="Unassembled WGS sequence"/>
</dbReference>